<accession>A0AAV9XK47</accession>
<proteinExistence type="predicted"/>
<sequence>MTAPSTQYSQDAQPLTTVDEVLQEGRGGGGGGGGGGSRPKSRTCGYIVQVSAFSPTTGAVSTASSFNAIKCPPSAACAYSGPYIGCIDSTNAAETTKQPVPTTCIDSVAWERDYYGSTSVPRDTTVCSNYSRRECQVVNFLQAGNTFTGYICEISAATTPMTLTSGSWEYYPPTSIPTPIDGLYHFANGLTGGTASPTAAGSTTTTSSAAASRFGYDSGSAYLAGLVMLASIFFNCK</sequence>
<dbReference type="EMBL" id="JAVHJO010000002">
    <property type="protein sequence ID" value="KAK6542480.1"/>
    <property type="molecule type" value="Genomic_DNA"/>
</dbReference>
<evidence type="ECO:0000313" key="3">
    <source>
        <dbReference type="Proteomes" id="UP001365542"/>
    </source>
</evidence>
<feature type="compositionally biased region" description="Polar residues" evidence="1">
    <location>
        <begin position="1"/>
        <end position="16"/>
    </location>
</feature>
<keyword evidence="3" id="KW-1185">Reference proteome</keyword>
<protein>
    <submittedName>
        <fullName evidence="2">Uncharacterized protein</fullName>
    </submittedName>
</protein>
<dbReference type="Proteomes" id="UP001365542">
    <property type="component" value="Unassembled WGS sequence"/>
</dbReference>
<reference evidence="2 3" key="1">
    <citation type="submission" date="2019-10" db="EMBL/GenBank/DDBJ databases">
        <authorList>
            <person name="Palmer J.M."/>
        </authorList>
    </citation>
    <scope>NUCLEOTIDE SEQUENCE [LARGE SCALE GENOMIC DNA]</scope>
    <source>
        <strain evidence="2 3">TWF694</strain>
    </source>
</reference>
<comment type="caution">
    <text evidence="2">The sequence shown here is derived from an EMBL/GenBank/DDBJ whole genome shotgun (WGS) entry which is preliminary data.</text>
</comment>
<organism evidence="2 3">
    <name type="scientific">Orbilia ellipsospora</name>
    <dbReference type="NCBI Taxonomy" id="2528407"/>
    <lineage>
        <taxon>Eukaryota</taxon>
        <taxon>Fungi</taxon>
        <taxon>Dikarya</taxon>
        <taxon>Ascomycota</taxon>
        <taxon>Pezizomycotina</taxon>
        <taxon>Orbiliomycetes</taxon>
        <taxon>Orbiliales</taxon>
        <taxon>Orbiliaceae</taxon>
        <taxon>Orbilia</taxon>
    </lineage>
</organism>
<evidence type="ECO:0000313" key="2">
    <source>
        <dbReference type="EMBL" id="KAK6542480.1"/>
    </source>
</evidence>
<feature type="compositionally biased region" description="Gly residues" evidence="1">
    <location>
        <begin position="25"/>
        <end position="37"/>
    </location>
</feature>
<dbReference type="AlphaFoldDB" id="A0AAV9XK47"/>
<name>A0AAV9XK47_9PEZI</name>
<evidence type="ECO:0000256" key="1">
    <source>
        <dbReference type="SAM" id="MobiDB-lite"/>
    </source>
</evidence>
<feature type="region of interest" description="Disordered" evidence="1">
    <location>
        <begin position="1"/>
        <end position="40"/>
    </location>
</feature>
<gene>
    <name evidence="2" type="ORF">TWF694_006433</name>
</gene>